<dbReference type="Gene3D" id="2.40.50.140">
    <property type="entry name" value="Nucleic acid-binding proteins"/>
    <property type="match status" value="1"/>
</dbReference>
<dbReference type="CDD" id="cd00776">
    <property type="entry name" value="AsxRS_core"/>
    <property type="match status" value="1"/>
</dbReference>
<keyword evidence="6 9" id="KW-0067">ATP-binding</keyword>
<keyword evidence="3 9" id="KW-0963">Cytoplasm</keyword>
<reference evidence="11 12" key="1">
    <citation type="journal article" date="2016" name="Nat. Commun.">
        <title>Thousands of microbial genomes shed light on interconnected biogeochemical processes in an aquifer system.</title>
        <authorList>
            <person name="Anantharaman K."/>
            <person name="Brown C.T."/>
            <person name="Hug L.A."/>
            <person name="Sharon I."/>
            <person name="Castelle C.J."/>
            <person name="Probst A.J."/>
            <person name="Thomas B.C."/>
            <person name="Singh A."/>
            <person name="Wilkins M.J."/>
            <person name="Karaoz U."/>
            <person name="Brodie E.L."/>
            <person name="Williams K.H."/>
            <person name="Hubbard S.S."/>
            <person name="Banfield J.F."/>
        </authorList>
    </citation>
    <scope>NUCLEOTIDE SEQUENCE [LARGE SCALE GENOMIC DNA]</scope>
</reference>
<protein>
    <recommendedName>
        <fullName evidence="9">Aspartate--tRNA ligase</fullName>
        <ecNumber evidence="9">6.1.1.12</ecNumber>
    </recommendedName>
    <alternativeName>
        <fullName evidence="9">Aspartyl-tRNA synthetase</fullName>
        <shortName evidence="9">AspRS</shortName>
    </alternativeName>
</protein>
<dbReference type="InterPro" id="IPR004364">
    <property type="entry name" value="Aa-tRNA-synt_II"/>
</dbReference>
<dbReference type="GO" id="GO:0003723">
    <property type="term" value="F:RNA binding"/>
    <property type="evidence" value="ECO:0007669"/>
    <property type="project" value="TreeGrafter"/>
</dbReference>
<feature type="binding site" evidence="9">
    <location>
        <begin position="221"/>
        <end position="223"/>
    </location>
    <ligand>
        <name>ATP</name>
        <dbReference type="ChEBI" id="CHEBI:30616"/>
    </ligand>
</feature>
<dbReference type="InterPro" id="IPR045864">
    <property type="entry name" value="aa-tRNA-synth_II/BPL/LPL"/>
</dbReference>
<comment type="caution">
    <text evidence="11">The sequence shown here is derived from an EMBL/GenBank/DDBJ whole genome shotgun (WGS) entry which is preliminary data.</text>
</comment>
<dbReference type="Gene3D" id="3.30.930.10">
    <property type="entry name" value="Bira Bifunctional Protein, Domain 2"/>
    <property type="match status" value="1"/>
</dbReference>
<dbReference type="EC" id="6.1.1.12" evidence="9"/>
<evidence type="ECO:0000256" key="4">
    <source>
        <dbReference type="ARBA" id="ARBA00022598"/>
    </source>
</evidence>
<dbReference type="InterPro" id="IPR047089">
    <property type="entry name" value="Asp-tRNA-ligase_1_N"/>
</dbReference>
<dbReference type="HAMAP" id="MF_02075">
    <property type="entry name" value="Asp_tRNA_synth_type2"/>
    <property type="match status" value="1"/>
</dbReference>
<dbReference type="Pfam" id="PF00152">
    <property type="entry name" value="tRNA-synt_2"/>
    <property type="match status" value="1"/>
</dbReference>
<feature type="domain" description="Aminoacyl-transfer RNA synthetases class-II family profile" evidence="10">
    <location>
        <begin position="137"/>
        <end position="430"/>
    </location>
</feature>
<comment type="catalytic activity">
    <reaction evidence="9">
        <text>tRNA(Asp) + L-aspartate + ATP = L-aspartyl-tRNA(Asp) + AMP + diphosphate</text>
        <dbReference type="Rhea" id="RHEA:19649"/>
        <dbReference type="Rhea" id="RHEA-COMP:9660"/>
        <dbReference type="Rhea" id="RHEA-COMP:9678"/>
        <dbReference type="ChEBI" id="CHEBI:29991"/>
        <dbReference type="ChEBI" id="CHEBI:30616"/>
        <dbReference type="ChEBI" id="CHEBI:33019"/>
        <dbReference type="ChEBI" id="CHEBI:78442"/>
        <dbReference type="ChEBI" id="CHEBI:78516"/>
        <dbReference type="ChEBI" id="CHEBI:456215"/>
        <dbReference type="EC" id="6.1.1.12"/>
    </reaction>
</comment>
<evidence type="ECO:0000259" key="10">
    <source>
        <dbReference type="PROSITE" id="PS50862"/>
    </source>
</evidence>
<dbReference type="GO" id="GO:0006422">
    <property type="term" value="P:aspartyl-tRNA aminoacylation"/>
    <property type="evidence" value="ECO:0007669"/>
    <property type="project" value="UniProtKB-UniRule"/>
</dbReference>
<dbReference type="SUPFAM" id="SSF55681">
    <property type="entry name" value="Class II aaRS and biotin synthetases"/>
    <property type="match status" value="1"/>
</dbReference>
<evidence type="ECO:0000256" key="2">
    <source>
        <dbReference type="ARBA" id="ARBA00005312"/>
    </source>
</evidence>
<dbReference type="GO" id="GO:0005524">
    <property type="term" value="F:ATP binding"/>
    <property type="evidence" value="ECO:0007669"/>
    <property type="project" value="UniProtKB-UniRule"/>
</dbReference>
<dbReference type="Pfam" id="PF01336">
    <property type="entry name" value="tRNA_anti-codon"/>
    <property type="match status" value="1"/>
</dbReference>
<evidence type="ECO:0000313" key="12">
    <source>
        <dbReference type="Proteomes" id="UP000177090"/>
    </source>
</evidence>
<evidence type="ECO:0000256" key="6">
    <source>
        <dbReference type="ARBA" id="ARBA00022840"/>
    </source>
</evidence>
<gene>
    <name evidence="9" type="primary">aspS</name>
    <name evidence="11" type="ORF">A2569_00400</name>
</gene>
<comment type="subunit">
    <text evidence="9">Homodimer.</text>
</comment>
<dbReference type="Proteomes" id="UP000177090">
    <property type="component" value="Unassembled WGS sequence"/>
</dbReference>
<feature type="binding site" evidence="9">
    <location>
        <position position="368"/>
    </location>
    <ligand>
        <name>L-aspartate</name>
        <dbReference type="ChEBI" id="CHEBI:29991"/>
    </ligand>
</feature>
<feature type="binding site" evidence="9">
    <location>
        <position position="213"/>
    </location>
    <ligand>
        <name>L-aspartate</name>
        <dbReference type="ChEBI" id="CHEBI:29991"/>
    </ligand>
</feature>
<keyword evidence="7 9" id="KW-0648">Protein biosynthesis</keyword>
<feature type="binding site" evidence="9">
    <location>
        <begin position="409"/>
        <end position="412"/>
    </location>
    <ligand>
        <name>ATP</name>
        <dbReference type="ChEBI" id="CHEBI:30616"/>
    </ligand>
</feature>
<dbReference type="CDD" id="cd04317">
    <property type="entry name" value="EcAspRS_like_N"/>
    <property type="match status" value="1"/>
</dbReference>
<accession>A0A1G2QJU6</accession>
<dbReference type="PANTHER" id="PTHR43450:SF1">
    <property type="entry name" value="ASPARTATE--TRNA LIGASE, CYTOPLASMIC"/>
    <property type="match status" value="1"/>
</dbReference>
<feature type="binding site" evidence="9">
    <location>
        <position position="170"/>
    </location>
    <ligand>
        <name>L-aspartate</name>
        <dbReference type="ChEBI" id="CHEBI:29991"/>
    </ligand>
</feature>
<comment type="similarity">
    <text evidence="2 9">Belongs to the class-II aminoacyl-tRNA synthetase family. Type 2 subfamily.</text>
</comment>
<feature type="region of interest" description="Aspartate" evidence="9">
    <location>
        <begin position="192"/>
        <end position="195"/>
    </location>
</feature>
<dbReference type="NCBIfam" id="NF003483">
    <property type="entry name" value="PRK05159.1"/>
    <property type="match status" value="1"/>
</dbReference>
<evidence type="ECO:0000256" key="7">
    <source>
        <dbReference type="ARBA" id="ARBA00022917"/>
    </source>
</evidence>
<proteinExistence type="inferred from homology"/>
<dbReference type="PRINTS" id="PR01042">
    <property type="entry name" value="TRNASYNTHASP"/>
</dbReference>
<keyword evidence="5 9" id="KW-0547">Nucleotide-binding</keyword>
<dbReference type="InterPro" id="IPR012340">
    <property type="entry name" value="NA-bd_OB-fold"/>
</dbReference>
<dbReference type="SUPFAM" id="SSF50249">
    <property type="entry name" value="Nucleic acid-binding proteins"/>
    <property type="match status" value="1"/>
</dbReference>
<keyword evidence="8 9" id="KW-0030">Aminoacyl-tRNA synthetase</keyword>
<dbReference type="GO" id="GO:0004815">
    <property type="term" value="F:aspartate-tRNA ligase activity"/>
    <property type="evidence" value="ECO:0007669"/>
    <property type="project" value="UniProtKB-UniRule"/>
</dbReference>
<dbReference type="InterPro" id="IPR006195">
    <property type="entry name" value="aa-tRNA-synth_II"/>
</dbReference>
<dbReference type="EMBL" id="MHTL01000010">
    <property type="protein sequence ID" value="OHA60728.1"/>
    <property type="molecule type" value="Genomic_DNA"/>
</dbReference>
<dbReference type="NCBIfam" id="TIGR00458">
    <property type="entry name" value="aspS_nondisc"/>
    <property type="match status" value="1"/>
</dbReference>
<dbReference type="AlphaFoldDB" id="A0A1G2QJU6"/>
<sequence>MHKRIYIKDLKDHVGSPVTIAGWVDVRRDHGKLIFIDLRDTTGTVQMVTLPNHAEVHEAAQAVRSEWIISVSGTVNKRPEKMVKEGLNGGIEVEVNNLSVLGSAKELPFEKDAELNIDTVLDYLPFTLRTPKRQAVFRIQAALIQAFRDFFINEGFVEIQAPKIIGDDAEGGANSFNLEYFGHTAHLAQSPQFYKQIMVGVFERVFAAGNVYRAEKHSTTRHLNEYTSLDMEMGFIESFRDICVIENRMLACMMGTLAKKSANDIALLGARLPEVPSAIPSITLRDAQALISKEIGVDCTQEPDLEPAHERWLCEYAQKKFNSEFIFVTHFPLSKRPMYTYGDPENSGYAAGFDLLFRGVEITTGGQRIHEYDQLVAEMKKRGLDPEKFRFYLQAFKYGMPPHGGFGLGLERLTAKLLGIENIKEATLFPRDLNRIDTRLSE</sequence>
<evidence type="ECO:0000256" key="8">
    <source>
        <dbReference type="ARBA" id="ARBA00023146"/>
    </source>
</evidence>
<comment type="caution">
    <text evidence="9">Lacks conserved residue(s) required for the propagation of feature annotation.</text>
</comment>
<feature type="binding site" evidence="9">
    <location>
        <position position="364"/>
    </location>
    <ligand>
        <name>L-aspartate</name>
        <dbReference type="ChEBI" id="CHEBI:29991"/>
    </ligand>
</feature>
<comment type="subcellular location">
    <subcellularLocation>
        <location evidence="1 9">Cytoplasm</location>
    </subcellularLocation>
</comment>
<dbReference type="STRING" id="1802440.A2569_00400"/>
<evidence type="ECO:0000256" key="9">
    <source>
        <dbReference type="HAMAP-Rule" id="MF_02075"/>
    </source>
</evidence>
<feature type="binding site" evidence="9">
    <location>
        <position position="361"/>
    </location>
    <ligand>
        <name>ATP</name>
        <dbReference type="ChEBI" id="CHEBI:30616"/>
    </ligand>
</feature>
<dbReference type="GO" id="GO:0017101">
    <property type="term" value="C:aminoacyl-tRNA synthetase multienzyme complex"/>
    <property type="evidence" value="ECO:0007669"/>
    <property type="project" value="TreeGrafter"/>
</dbReference>
<dbReference type="InterPro" id="IPR002312">
    <property type="entry name" value="Asp/Asn-tRNA-synth_IIb"/>
</dbReference>
<evidence type="ECO:0000256" key="5">
    <source>
        <dbReference type="ARBA" id="ARBA00022741"/>
    </source>
</evidence>
<organism evidence="11 12">
    <name type="scientific">Candidatus Vogelbacteria bacterium RIFOXYD1_FULL_51_18</name>
    <dbReference type="NCBI Taxonomy" id="1802440"/>
    <lineage>
        <taxon>Bacteria</taxon>
        <taxon>Candidatus Vogeliibacteriota</taxon>
    </lineage>
</organism>
<feature type="binding site" evidence="9">
    <location>
        <begin position="213"/>
        <end position="215"/>
    </location>
    <ligand>
        <name>ATP</name>
        <dbReference type="ChEBI" id="CHEBI:30616"/>
    </ligand>
</feature>
<evidence type="ECO:0000256" key="3">
    <source>
        <dbReference type="ARBA" id="ARBA00022490"/>
    </source>
</evidence>
<name>A0A1G2QJU6_9BACT</name>
<evidence type="ECO:0000313" key="11">
    <source>
        <dbReference type="EMBL" id="OHA60728.1"/>
    </source>
</evidence>
<keyword evidence="4 9" id="KW-0436">Ligase</keyword>
<dbReference type="GO" id="GO:0005829">
    <property type="term" value="C:cytosol"/>
    <property type="evidence" value="ECO:0007669"/>
    <property type="project" value="TreeGrafter"/>
</dbReference>
<dbReference type="InterPro" id="IPR004365">
    <property type="entry name" value="NA-bd_OB_tRNA"/>
</dbReference>
<dbReference type="PROSITE" id="PS50862">
    <property type="entry name" value="AA_TRNA_LIGASE_II"/>
    <property type="match status" value="1"/>
</dbReference>
<dbReference type="FunFam" id="3.30.930.10:FF:000038">
    <property type="entry name" value="Aspartate--tRNA ligase"/>
    <property type="match status" value="1"/>
</dbReference>
<comment type="function">
    <text evidence="9">Catalyzes the attachment of L-aspartate to tRNA(Asp) in a two-step reaction: L-aspartate is first activated by ATP to form Asp-AMP and then transferred to the acceptor end of tRNA(Asp).</text>
</comment>
<dbReference type="InterPro" id="IPR004523">
    <property type="entry name" value="Asp-tRNA_synthase_2"/>
</dbReference>
<evidence type="ECO:0000256" key="1">
    <source>
        <dbReference type="ARBA" id="ARBA00004496"/>
    </source>
</evidence>
<dbReference type="PANTHER" id="PTHR43450">
    <property type="entry name" value="ASPARTYL-TRNA SYNTHETASE"/>
    <property type="match status" value="1"/>
</dbReference>